<proteinExistence type="predicted"/>
<evidence type="ECO:0000313" key="1">
    <source>
        <dbReference type="EMBL" id="QTD37360.1"/>
    </source>
</evidence>
<gene>
    <name evidence="1" type="ORF">JL193_14855</name>
</gene>
<dbReference type="EMBL" id="CP071795">
    <property type="protein sequence ID" value="QTD37360.1"/>
    <property type="molecule type" value="Genomic_DNA"/>
</dbReference>
<sequence length="91" mass="10689">MKKAFISMAFVGFLFTNCQPVKTELEHYESNKAVVEKEFPNYHITSFRQFSYVFQVSNPEYVIKVTLDNAKIVKKDTLKVFSKVSKRDRDN</sequence>
<evidence type="ECO:0000313" key="2">
    <source>
        <dbReference type="Proteomes" id="UP000663935"/>
    </source>
</evidence>
<dbReference type="Proteomes" id="UP000663935">
    <property type="component" value="Chromosome"/>
</dbReference>
<dbReference type="RefSeq" id="WP_207971531.1">
    <property type="nucleotide sequence ID" value="NZ_CP071795.1"/>
</dbReference>
<evidence type="ECO:0008006" key="3">
    <source>
        <dbReference type="Google" id="ProtNLM"/>
    </source>
</evidence>
<organism evidence="1 2">
    <name type="scientific">Polaribacter batillariae</name>
    <dbReference type="NCBI Taxonomy" id="2808900"/>
    <lineage>
        <taxon>Bacteria</taxon>
        <taxon>Pseudomonadati</taxon>
        <taxon>Bacteroidota</taxon>
        <taxon>Flavobacteriia</taxon>
        <taxon>Flavobacteriales</taxon>
        <taxon>Flavobacteriaceae</taxon>
    </lineage>
</organism>
<reference evidence="1 2" key="1">
    <citation type="submission" date="2021-03" db="EMBL/GenBank/DDBJ databases">
        <title>Complete genome of Polaribacter_sp.G4M1.</title>
        <authorList>
            <person name="Jeong S.W."/>
            <person name="Bae J.W."/>
        </authorList>
    </citation>
    <scope>NUCLEOTIDE SEQUENCE [LARGE SCALE GENOMIC DNA]</scope>
    <source>
        <strain evidence="1 2">G4M1</strain>
    </source>
</reference>
<protein>
    <recommendedName>
        <fullName evidence="3">Lipoprotein</fullName>
    </recommendedName>
</protein>
<keyword evidence="2" id="KW-1185">Reference proteome</keyword>
<accession>A0ABX7SSY0</accession>
<name>A0ABX7SSY0_9FLAO</name>